<dbReference type="Proteomes" id="UP001385809">
    <property type="component" value="Unassembled WGS sequence"/>
</dbReference>
<dbReference type="EMBL" id="JBBEGN010000020">
    <property type="protein sequence ID" value="MEJ2871201.1"/>
    <property type="molecule type" value="Genomic_DNA"/>
</dbReference>
<gene>
    <name evidence="2" type="ORF">WCD74_25795</name>
</gene>
<protein>
    <submittedName>
        <fullName evidence="2">Uncharacterized protein</fullName>
    </submittedName>
</protein>
<feature type="region of interest" description="Disordered" evidence="1">
    <location>
        <begin position="50"/>
        <end position="70"/>
    </location>
</feature>
<keyword evidence="3" id="KW-1185">Reference proteome</keyword>
<name>A0ABU8MV58_9PSEU</name>
<reference evidence="2 3" key="1">
    <citation type="submission" date="2024-03" db="EMBL/GenBank/DDBJ databases">
        <title>Actinomycetospora sp. OC33-EN08, a novel actinomycete isolated from wild orchid (Aerides multiflora).</title>
        <authorList>
            <person name="Suriyachadkun C."/>
        </authorList>
    </citation>
    <scope>NUCLEOTIDE SEQUENCE [LARGE SCALE GENOMIC DNA]</scope>
    <source>
        <strain evidence="2 3">OC33-EN08</strain>
    </source>
</reference>
<evidence type="ECO:0000313" key="3">
    <source>
        <dbReference type="Proteomes" id="UP001385809"/>
    </source>
</evidence>
<dbReference type="RefSeq" id="WP_337697771.1">
    <property type="nucleotide sequence ID" value="NZ_JBBEGN010000020.1"/>
</dbReference>
<evidence type="ECO:0000256" key="1">
    <source>
        <dbReference type="SAM" id="MobiDB-lite"/>
    </source>
</evidence>
<comment type="caution">
    <text evidence="2">The sequence shown here is derived from an EMBL/GenBank/DDBJ whole genome shotgun (WGS) entry which is preliminary data.</text>
</comment>
<accession>A0ABU8MV58</accession>
<feature type="compositionally biased region" description="Basic and acidic residues" evidence="1">
    <location>
        <begin position="57"/>
        <end position="70"/>
    </location>
</feature>
<proteinExistence type="predicted"/>
<sequence length="70" mass="7307">MDHGAHGGELVRLRAAAAAVADLDHDPSATDPTEHADRFEALHEALAAALTDAGDAAQRRAGPDRDRPQS</sequence>
<organism evidence="2 3">
    <name type="scientific">Actinomycetospora aurantiaca</name>
    <dbReference type="NCBI Taxonomy" id="3129233"/>
    <lineage>
        <taxon>Bacteria</taxon>
        <taxon>Bacillati</taxon>
        <taxon>Actinomycetota</taxon>
        <taxon>Actinomycetes</taxon>
        <taxon>Pseudonocardiales</taxon>
        <taxon>Pseudonocardiaceae</taxon>
        <taxon>Actinomycetospora</taxon>
    </lineage>
</organism>
<evidence type="ECO:0000313" key="2">
    <source>
        <dbReference type="EMBL" id="MEJ2871201.1"/>
    </source>
</evidence>